<protein>
    <submittedName>
        <fullName evidence="2">Uncharacterized protein</fullName>
    </submittedName>
</protein>
<comment type="caution">
    <text evidence="2">The sequence shown here is derived from an EMBL/GenBank/DDBJ whole genome shotgun (WGS) entry which is preliminary data.</text>
</comment>
<evidence type="ECO:0000313" key="2">
    <source>
        <dbReference type="EMBL" id="CDO54415.1"/>
    </source>
</evidence>
<dbReference type="EMBL" id="CCBN010000007">
    <property type="protein sequence ID" value="CDO54415.1"/>
    <property type="molecule type" value="Genomic_DNA"/>
</dbReference>
<keyword evidence="3" id="KW-1185">Reference proteome</keyword>
<proteinExistence type="predicted"/>
<feature type="region of interest" description="Disordered" evidence="1">
    <location>
        <begin position="612"/>
        <end position="634"/>
    </location>
</feature>
<evidence type="ECO:0000256" key="1">
    <source>
        <dbReference type="SAM" id="MobiDB-lite"/>
    </source>
</evidence>
<feature type="region of interest" description="Disordered" evidence="1">
    <location>
        <begin position="1"/>
        <end position="20"/>
    </location>
</feature>
<feature type="compositionally biased region" description="Polar residues" evidence="1">
    <location>
        <begin position="700"/>
        <end position="709"/>
    </location>
</feature>
<feature type="compositionally biased region" description="Basic and acidic residues" evidence="1">
    <location>
        <begin position="258"/>
        <end position="269"/>
    </location>
</feature>
<sequence>MGRPRPKVSKSTVRGQPFAVKVMRRAMQAELDNDRNTSTHSNESSDESGDPEVVRDNRALDSTTESRKSGSGPGADDNSQVTFQFPLDMNTAELVDIMKKKIADKTISSVDGAAAAAAAMAAVRGGGGSGDDLRALGVSSVEGAAAAVAAMAAASRSGKGEEPRALGAATVAVAAAASFAAGITDSDDSQASVALQIYDKFDDLMFDFQKEITGKMLNGSFDEFLQIYKKVLDRNLDTSKVEGGGAGKTSSATMSTVKRADGHRNIKEVVDDEDESYEDLDDDYDENNEDDYDDDGGECEECCSNPDCENFTVEAVAGLSVPIYSVLIRTNIEYAHHQTSSSNSKTRRAAGGSSSGTGSNNDLIPSNMLASPLLIFSYVRDNLHYGKSGDQLNIFKTIRTYYDPANRDTPAAADPPFFARLDRLIEEEEELRQFSSVNDVLKRERERSRYSTGYSFPGDRSARAYTKSSSSGGSSSGSHADSDSETCNPRTTFSLTPANYGDFVLTIPVLDFVKPIVRDGYVILNGRQVRAQVFHTGTDFMPSFQSLFETLFTDIPGSWALTGGKSITPAAFEYSDRDSNNDYTNNNNNINNTNSHHKEAAAMGKNISQTSITNNNKSAKTNNNNNSTKKSGANIPLNNEEMAIALRGFVALELRQGILNQRVSHLQDMIAKGTKIIADKERKATEMLQQMGQKPLPSLKNGTNSSSDK</sequence>
<feature type="compositionally biased region" description="Low complexity" evidence="1">
    <location>
        <begin position="468"/>
        <end position="478"/>
    </location>
</feature>
<reference evidence="2" key="1">
    <citation type="submission" date="2014-03" db="EMBL/GenBank/DDBJ databases">
        <authorList>
            <person name="Casaregola S."/>
        </authorList>
    </citation>
    <scope>NUCLEOTIDE SEQUENCE [LARGE SCALE GENOMIC DNA]</scope>
    <source>
        <strain evidence="2">CLIB 918</strain>
    </source>
</reference>
<evidence type="ECO:0000313" key="3">
    <source>
        <dbReference type="Proteomes" id="UP000242525"/>
    </source>
</evidence>
<feature type="compositionally biased region" description="Basic and acidic residues" evidence="1">
    <location>
        <begin position="52"/>
        <end position="68"/>
    </location>
</feature>
<feature type="region of interest" description="Disordered" evidence="1">
    <location>
        <begin position="25"/>
        <end position="81"/>
    </location>
</feature>
<accession>A0A0J9XC53</accession>
<organism evidence="2 3">
    <name type="scientific">Geotrichum candidum</name>
    <name type="common">Oospora lactis</name>
    <name type="synonym">Dipodascus geotrichum</name>
    <dbReference type="NCBI Taxonomy" id="1173061"/>
    <lineage>
        <taxon>Eukaryota</taxon>
        <taxon>Fungi</taxon>
        <taxon>Dikarya</taxon>
        <taxon>Ascomycota</taxon>
        <taxon>Saccharomycotina</taxon>
        <taxon>Dipodascomycetes</taxon>
        <taxon>Dipodascales</taxon>
        <taxon>Dipodascaceae</taxon>
        <taxon>Geotrichum</taxon>
    </lineage>
</organism>
<feature type="region of interest" description="Disordered" evidence="1">
    <location>
        <begin position="460"/>
        <end position="488"/>
    </location>
</feature>
<feature type="region of interest" description="Disordered" evidence="1">
    <location>
        <begin position="681"/>
        <end position="709"/>
    </location>
</feature>
<name>A0A0J9XC53_GEOCN</name>
<feature type="compositionally biased region" description="Low complexity" evidence="1">
    <location>
        <begin position="349"/>
        <end position="359"/>
    </location>
</feature>
<feature type="region of interest" description="Disordered" evidence="1">
    <location>
        <begin position="239"/>
        <end position="298"/>
    </location>
</feature>
<feature type="compositionally biased region" description="Low complexity" evidence="1">
    <location>
        <begin position="612"/>
        <end position="631"/>
    </location>
</feature>
<feature type="compositionally biased region" description="Acidic residues" evidence="1">
    <location>
        <begin position="270"/>
        <end position="298"/>
    </location>
</feature>
<gene>
    <name evidence="2" type="ORF">BN980_GECA07s04382g</name>
</gene>
<feature type="region of interest" description="Disordered" evidence="1">
    <location>
        <begin position="337"/>
        <end position="363"/>
    </location>
</feature>
<dbReference type="Proteomes" id="UP000242525">
    <property type="component" value="Unassembled WGS sequence"/>
</dbReference>
<dbReference type="AlphaFoldDB" id="A0A0J9XC53"/>
<dbReference type="OrthoDB" id="10460706at2759"/>